<reference evidence="2 3" key="1">
    <citation type="submission" date="2023-10" db="EMBL/GenBank/DDBJ databases">
        <title>Chromosome-scale genome assembly provides insights into flower coloration mechanisms of Canna indica.</title>
        <authorList>
            <person name="Li C."/>
        </authorList>
    </citation>
    <scope>NUCLEOTIDE SEQUENCE [LARGE SCALE GENOMIC DNA]</scope>
    <source>
        <tissue evidence="2">Flower</tissue>
    </source>
</reference>
<keyword evidence="3" id="KW-1185">Reference proteome</keyword>
<proteinExistence type="predicted"/>
<dbReference type="AlphaFoldDB" id="A0AAQ3KVZ1"/>
<evidence type="ECO:0000313" key="3">
    <source>
        <dbReference type="Proteomes" id="UP001327560"/>
    </source>
</evidence>
<organism evidence="2 3">
    <name type="scientific">Canna indica</name>
    <name type="common">Indian-shot</name>
    <dbReference type="NCBI Taxonomy" id="4628"/>
    <lineage>
        <taxon>Eukaryota</taxon>
        <taxon>Viridiplantae</taxon>
        <taxon>Streptophyta</taxon>
        <taxon>Embryophyta</taxon>
        <taxon>Tracheophyta</taxon>
        <taxon>Spermatophyta</taxon>
        <taxon>Magnoliopsida</taxon>
        <taxon>Liliopsida</taxon>
        <taxon>Zingiberales</taxon>
        <taxon>Cannaceae</taxon>
        <taxon>Canna</taxon>
    </lineage>
</organism>
<accession>A0AAQ3KVZ1</accession>
<gene>
    <name evidence="2" type="ORF">Cni_G21980</name>
</gene>
<feature type="region of interest" description="Disordered" evidence="1">
    <location>
        <begin position="1"/>
        <end position="47"/>
    </location>
</feature>
<dbReference type="EMBL" id="CP136896">
    <property type="protein sequence ID" value="WOL13211.1"/>
    <property type="molecule type" value="Genomic_DNA"/>
</dbReference>
<name>A0AAQ3KVZ1_9LILI</name>
<evidence type="ECO:0000256" key="1">
    <source>
        <dbReference type="SAM" id="MobiDB-lite"/>
    </source>
</evidence>
<feature type="compositionally biased region" description="Basic and acidic residues" evidence="1">
    <location>
        <begin position="20"/>
        <end position="39"/>
    </location>
</feature>
<protein>
    <submittedName>
        <fullName evidence="2">Uncharacterized protein</fullName>
    </submittedName>
</protein>
<dbReference type="Proteomes" id="UP001327560">
    <property type="component" value="Chromosome 7"/>
</dbReference>
<sequence length="125" mass="13984">MLISKKPPDPFGSGKWIPKKPPDLRDDPGGNERKEKGREYLAGTSRSGSSLISCASLFRRTSRDDDWRFSAELCDKIKGIEETAKGRVKIVDEDIEAVNSVCNLVLYGKFFRKTPLLEPVPQTEA</sequence>
<evidence type="ECO:0000313" key="2">
    <source>
        <dbReference type="EMBL" id="WOL13211.1"/>
    </source>
</evidence>